<keyword evidence="1" id="KW-0547">Nucleotide-binding</keyword>
<keyword evidence="5" id="KW-0808">Transferase</keyword>
<dbReference type="GO" id="GO:0004715">
    <property type="term" value="F:non-membrane spanning protein tyrosine kinase activity"/>
    <property type="evidence" value="ECO:0007669"/>
    <property type="project" value="UniProtKB-EC"/>
</dbReference>
<dbReference type="NCBIfam" id="TIGR01007">
    <property type="entry name" value="eps_fam"/>
    <property type="match status" value="1"/>
</dbReference>
<evidence type="ECO:0000259" key="4">
    <source>
        <dbReference type="Pfam" id="PF01656"/>
    </source>
</evidence>
<dbReference type="AlphaFoldDB" id="A0A840UW68"/>
<keyword evidence="5" id="KW-0418">Kinase</keyword>
<dbReference type="EMBL" id="JACHEO010000002">
    <property type="protein sequence ID" value="MBB5346948.1"/>
    <property type="molecule type" value="Genomic_DNA"/>
</dbReference>
<proteinExistence type="predicted"/>
<dbReference type="InterPro" id="IPR005702">
    <property type="entry name" value="Wzc-like_C"/>
</dbReference>
<dbReference type="RefSeq" id="WP_183348272.1">
    <property type="nucleotide sequence ID" value="NZ_JACHEO010000002.1"/>
</dbReference>
<dbReference type="Gene3D" id="3.40.50.300">
    <property type="entry name" value="P-loop containing nucleotide triphosphate hydrolases"/>
    <property type="match status" value="1"/>
</dbReference>
<name>A0A840UW68_9BACT</name>
<comment type="caution">
    <text evidence="5">The sequence shown here is derived from an EMBL/GenBank/DDBJ whole genome shotgun (WGS) entry which is preliminary data.</text>
</comment>
<keyword evidence="2" id="KW-0067">ATP-binding</keyword>
<dbReference type="Pfam" id="PF01656">
    <property type="entry name" value="CbiA"/>
    <property type="match status" value="1"/>
</dbReference>
<evidence type="ECO:0000256" key="1">
    <source>
        <dbReference type="ARBA" id="ARBA00022741"/>
    </source>
</evidence>
<dbReference type="GO" id="GO:0005886">
    <property type="term" value="C:plasma membrane"/>
    <property type="evidence" value="ECO:0007669"/>
    <property type="project" value="TreeGrafter"/>
</dbReference>
<feature type="domain" description="CobQ/CobB/MinD/ParA nucleotide binding" evidence="4">
    <location>
        <begin position="105"/>
        <end position="280"/>
    </location>
</feature>
<gene>
    <name evidence="5" type="ORF">HNQ81_000658</name>
</gene>
<dbReference type="CDD" id="cd05387">
    <property type="entry name" value="BY-kinase"/>
    <property type="match status" value="1"/>
</dbReference>
<feature type="compositionally biased region" description="Polar residues" evidence="3">
    <location>
        <begin position="49"/>
        <end position="63"/>
    </location>
</feature>
<feature type="compositionally biased region" description="Basic and acidic residues" evidence="3">
    <location>
        <begin position="18"/>
        <end position="43"/>
    </location>
</feature>
<dbReference type="InterPro" id="IPR050445">
    <property type="entry name" value="Bact_polysacc_biosynth/exp"/>
</dbReference>
<evidence type="ECO:0000313" key="5">
    <source>
        <dbReference type="EMBL" id="MBB5346948.1"/>
    </source>
</evidence>
<dbReference type="SUPFAM" id="SSF52540">
    <property type="entry name" value="P-loop containing nucleoside triphosphate hydrolases"/>
    <property type="match status" value="1"/>
</dbReference>
<organism evidence="5 6">
    <name type="scientific">Desulfoprunum benzoelyticum</name>
    <dbReference type="NCBI Taxonomy" id="1506996"/>
    <lineage>
        <taxon>Bacteria</taxon>
        <taxon>Pseudomonadati</taxon>
        <taxon>Thermodesulfobacteriota</taxon>
        <taxon>Desulfobulbia</taxon>
        <taxon>Desulfobulbales</taxon>
        <taxon>Desulfobulbaceae</taxon>
        <taxon>Desulfoprunum</taxon>
    </lineage>
</organism>
<protein>
    <submittedName>
        <fullName evidence="5">Exopolysaccharide/PEP-CTERM locus tyrosine autokinase</fullName>
    </submittedName>
</protein>
<dbReference type="GO" id="GO:0005524">
    <property type="term" value="F:ATP binding"/>
    <property type="evidence" value="ECO:0007669"/>
    <property type="project" value="UniProtKB-KW"/>
</dbReference>
<sequence length="305" mass="33080">MGKFTQALEKSGAGTTTTEERRDAEQRDTENRGVARAAVEPRAEVQTAAPATTRPSGRSTPQPSGRWDERLSQAVSFSTETAESFRVLRSRILHPDTGTAPCRTIMVTSTAPKEGKSFVAANLGIVMAQGVDDQALLVDCDLRRPMLASLFGLSQQQGLSTFLQTGGDIADLIVTTSINKLSILPSGKPPVNPAELLGSARMDGLIRELAEGYDDRFVIFDTPPILAASEVIVLAQKIDGVVLVVRQGASSRTQIRKIIDLIGKDKVIGIVFNGYERRYLEEKMLGQYTYYGSYDKTDTAQPGVK</sequence>
<evidence type="ECO:0000256" key="3">
    <source>
        <dbReference type="SAM" id="MobiDB-lite"/>
    </source>
</evidence>
<dbReference type="Proteomes" id="UP000539642">
    <property type="component" value="Unassembled WGS sequence"/>
</dbReference>
<dbReference type="PANTHER" id="PTHR32309">
    <property type="entry name" value="TYROSINE-PROTEIN KINASE"/>
    <property type="match status" value="1"/>
</dbReference>
<evidence type="ECO:0000256" key="2">
    <source>
        <dbReference type="ARBA" id="ARBA00022840"/>
    </source>
</evidence>
<feature type="region of interest" description="Disordered" evidence="3">
    <location>
        <begin position="1"/>
        <end position="70"/>
    </location>
</feature>
<keyword evidence="6" id="KW-1185">Reference proteome</keyword>
<dbReference type="InterPro" id="IPR027417">
    <property type="entry name" value="P-loop_NTPase"/>
</dbReference>
<reference evidence="5 6" key="1">
    <citation type="submission" date="2020-08" db="EMBL/GenBank/DDBJ databases">
        <title>Genomic Encyclopedia of Type Strains, Phase IV (KMG-IV): sequencing the most valuable type-strain genomes for metagenomic binning, comparative biology and taxonomic classification.</title>
        <authorList>
            <person name="Goeker M."/>
        </authorList>
    </citation>
    <scope>NUCLEOTIDE SEQUENCE [LARGE SCALE GENOMIC DNA]</scope>
    <source>
        <strain evidence="5 6">DSM 28570</strain>
    </source>
</reference>
<evidence type="ECO:0000313" key="6">
    <source>
        <dbReference type="Proteomes" id="UP000539642"/>
    </source>
</evidence>
<accession>A0A840UW68</accession>
<dbReference type="InterPro" id="IPR002586">
    <property type="entry name" value="CobQ/CobB/MinD/ParA_Nub-bd_dom"/>
</dbReference>
<dbReference type="PANTHER" id="PTHR32309:SF13">
    <property type="entry name" value="FERRIC ENTEROBACTIN TRANSPORT PROTEIN FEPE"/>
    <property type="match status" value="1"/>
</dbReference>